<organism evidence="4 5">
    <name type="scientific">Martelella alba</name>
    <dbReference type="NCBI Taxonomy" id="2590451"/>
    <lineage>
        <taxon>Bacteria</taxon>
        <taxon>Pseudomonadati</taxon>
        <taxon>Pseudomonadota</taxon>
        <taxon>Alphaproteobacteria</taxon>
        <taxon>Hyphomicrobiales</taxon>
        <taxon>Aurantimonadaceae</taxon>
        <taxon>Martelella</taxon>
    </lineage>
</organism>
<dbReference type="SUPFAM" id="SSF55729">
    <property type="entry name" value="Acyl-CoA N-acyltransferases (Nat)"/>
    <property type="match status" value="1"/>
</dbReference>
<evidence type="ECO:0000259" key="3">
    <source>
        <dbReference type="PROSITE" id="PS51186"/>
    </source>
</evidence>
<dbReference type="InterPro" id="IPR050832">
    <property type="entry name" value="Bact_Acetyltransf"/>
</dbReference>
<accession>A0ABY2SDM5</accession>
<evidence type="ECO:0000313" key="5">
    <source>
        <dbReference type="Proteomes" id="UP000305202"/>
    </source>
</evidence>
<dbReference type="Pfam" id="PF00583">
    <property type="entry name" value="Acetyltransf_1"/>
    <property type="match status" value="1"/>
</dbReference>
<reference evidence="4 5" key="1">
    <citation type="submission" date="2019-04" db="EMBL/GenBank/DDBJ databases">
        <authorList>
            <person name="Li M."/>
            <person name="Gao C."/>
        </authorList>
    </citation>
    <scope>NUCLEOTIDE SEQUENCE [LARGE SCALE GENOMIC DNA]</scope>
    <source>
        <strain evidence="4 5">BGMRC 2031</strain>
    </source>
</reference>
<dbReference type="EMBL" id="SZPQ01000069">
    <property type="protein sequence ID" value="TKI02582.1"/>
    <property type="molecule type" value="Genomic_DNA"/>
</dbReference>
<comment type="caution">
    <text evidence="4">The sequence shown here is derived from an EMBL/GenBank/DDBJ whole genome shotgun (WGS) entry which is preliminary data.</text>
</comment>
<evidence type="ECO:0000256" key="2">
    <source>
        <dbReference type="ARBA" id="ARBA00023315"/>
    </source>
</evidence>
<keyword evidence="5" id="KW-1185">Reference proteome</keyword>
<dbReference type="Gene3D" id="3.40.630.30">
    <property type="match status" value="1"/>
</dbReference>
<proteinExistence type="predicted"/>
<dbReference type="InterPro" id="IPR016181">
    <property type="entry name" value="Acyl_CoA_acyltransferase"/>
</dbReference>
<dbReference type="InterPro" id="IPR000182">
    <property type="entry name" value="GNAT_dom"/>
</dbReference>
<name>A0ABY2SDM5_9HYPH</name>
<sequence>MSSHTYLVSPAAEKDIEDLVALRSYILEGDSNGSYVSHDVEDSIQWRIAYRKWLNQVLETDDNIRVLIAKNDGVAVGCATGIIDRRAPARDCIFGFSGWVQSVVVAPPWRRHGIARQLMLNLFDWFTSKRVSKIVLEATHEAESFYESLEFIRSPENLFFREDIKS</sequence>
<dbReference type="PROSITE" id="PS51186">
    <property type="entry name" value="GNAT"/>
    <property type="match status" value="1"/>
</dbReference>
<keyword evidence="2" id="KW-0012">Acyltransferase</keyword>
<gene>
    <name evidence="4" type="ORF">FCN80_24490</name>
</gene>
<dbReference type="PANTHER" id="PTHR43877">
    <property type="entry name" value="AMINOALKYLPHOSPHONATE N-ACETYLTRANSFERASE-RELATED-RELATED"/>
    <property type="match status" value="1"/>
</dbReference>
<dbReference type="RefSeq" id="WP_136992939.1">
    <property type="nucleotide sequence ID" value="NZ_SZPQ01000069.1"/>
</dbReference>
<feature type="domain" description="N-acetyltransferase" evidence="3">
    <location>
        <begin position="6"/>
        <end position="166"/>
    </location>
</feature>
<keyword evidence="1" id="KW-0808">Transferase</keyword>
<dbReference type="Proteomes" id="UP000305202">
    <property type="component" value="Unassembled WGS sequence"/>
</dbReference>
<dbReference type="CDD" id="cd04301">
    <property type="entry name" value="NAT_SF"/>
    <property type="match status" value="1"/>
</dbReference>
<evidence type="ECO:0000256" key="1">
    <source>
        <dbReference type="ARBA" id="ARBA00022679"/>
    </source>
</evidence>
<protein>
    <submittedName>
        <fullName evidence="4">GNAT family N-acetyltransferase</fullName>
    </submittedName>
</protein>
<evidence type="ECO:0000313" key="4">
    <source>
        <dbReference type="EMBL" id="TKI02582.1"/>
    </source>
</evidence>